<name>A0ABP8CNN8_9FLAO</name>
<evidence type="ECO:0008006" key="4">
    <source>
        <dbReference type="Google" id="ProtNLM"/>
    </source>
</evidence>
<dbReference type="EMBL" id="BAABCB010000006">
    <property type="protein sequence ID" value="GAA4241498.1"/>
    <property type="molecule type" value="Genomic_DNA"/>
</dbReference>
<gene>
    <name evidence="2" type="ORF">GCM10022292_08170</name>
</gene>
<evidence type="ECO:0000313" key="2">
    <source>
        <dbReference type="EMBL" id="GAA4241498.1"/>
    </source>
</evidence>
<comment type="caution">
    <text evidence="2">The sequence shown here is derived from an EMBL/GenBank/DDBJ whole genome shotgun (WGS) entry which is preliminary data.</text>
</comment>
<reference evidence="3" key="1">
    <citation type="journal article" date="2019" name="Int. J. Syst. Evol. Microbiol.">
        <title>The Global Catalogue of Microorganisms (GCM) 10K type strain sequencing project: providing services to taxonomists for standard genome sequencing and annotation.</title>
        <authorList>
            <consortium name="The Broad Institute Genomics Platform"/>
            <consortium name="The Broad Institute Genome Sequencing Center for Infectious Disease"/>
            <person name="Wu L."/>
            <person name="Ma J."/>
        </authorList>
    </citation>
    <scope>NUCLEOTIDE SEQUENCE [LARGE SCALE GENOMIC DNA]</scope>
    <source>
        <strain evidence="3">JCM 17633</strain>
    </source>
</reference>
<accession>A0ABP8CNN8</accession>
<keyword evidence="3" id="KW-1185">Reference proteome</keyword>
<keyword evidence="1" id="KW-0812">Transmembrane</keyword>
<keyword evidence="1" id="KW-0472">Membrane</keyword>
<feature type="transmembrane region" description="Helical" evidence="1">
    <location>
        <begin position="50"/>
        <end position="70"/>
    </location>
</feature>
<dbReference type="Proteomes" id="UP001501682">
    <property type="component" value="Unassembled WGS sequence"/>
</dbReference>
<proteinExistence type="predicted"/>
<protein>
    <recommendedName>
        <fullName evidence="4">AtpZ/AtpI family protein</fullName>
    </recommendedName>
</protein>
<feature type="transmembrane region" description="Helical" evidence="1">
    <location>
        <begin position="20"/>
        <end position="38"/>
    </location>
</feature>
<organism evidence="2 3">
    <name type="scientific">Winogradskyella damuponensis</name>
    <dbReference type="NCBI Taxonomy" id="943939"/>
    <lineage>
        <taxon>Bacteria</taxon>
        <taxon>Pseudomonadati</taxon>
        <taxon>Bacteroidota</taxon>
        <taxon>Flavobacteriia</taxon>
        <taxon>Flavobacteriales</taxon>
        <taxon>Flavobacteriaceae</taxon>
        <taxon>Winogradskyella</taxon>
    </lineage>
</organism>
<keyword evidence="1" id="KW-1133">Transmembrane helix</keyword>
<evidence type="ECO:0000313" key="3">
    <source>
        <dbReference type="Proteomes" id="UP001501682"/>
    </source>
</evidence>
<evidence type="ECO:0000256" key="1">
    <source>
        <dbReference type="SAM" id="Phobius"/>
    </source>
</evidence>
<sequence length="79" mass="9184">MQNISLTEFNYIMNKKTKSIIIGGLVSGIVYAGLMAGFDYYDGKEFEIWRFLWNFFFFGGVMSLLTGYNVRKQSENKDE</sequence>